<dbReference type="RefSeq" id="XP_033799303.1">
    <property type="nucleotide sequence ID" value="XM_033943412.1"/>
</dbReference>
<accession>A0A6P8QTS6</accession>
<dbReference type="RefSeq" id="XP_033799305.1">
    <property type="nucleotide sequence ID" value="XM_033943414.1"/>
</dbReference>
<organism evidence="2 4">
    <name type="scientific">Geotrypetes seraphini</name>
    <name type="common">Gaboon caecilian</name>
    <name type="synonym">Caecilia seraphini</name>
    <dbReference type="NCBI Taxonomy" id="260995"/>
    <lineage>
        <taxon>Eukaryota</taxon>
        <taxon>Metazoa</taxon>
        <taxon>Chordata</taxon>
        <taxon>Craniata</taxon>
        <taxon>Vertebrata</taxon>
        <taxon>Euteleostomi</taxon>
        <taxon>Amphibia</taxon>
        <taxon>Gymnophiona</taxon>
        <taxon>Geotrypetes</taxon>
    </lineage>
</organism>
<proteinExistence type="predicted"/>
<dbReference type="GO" id="GO:0000502">
    <property type="term" value="C:proteasome complex"/>
    <property type="evidence" value="ECO:0007669"/>
    <property type="project" value="UniProtKB-KW"/>
</dbReference>
<dbReference type="Gene3D" id="3.30.250.20">
    <property type="entry name" value="L1 transposable element, C-terminal domain"/>
    <property type="match status" value="1"/>
</dbReference>
<evidence type="ECO:0000313" key="2">
    <source>
        <dbReference type="Proteomes" id="UP000515159"/>
    </source>
</evidence>
<sequence>MIWIMPHTKRKGVIRGDLSIPGQALIDRFLMSLPVIEQGEASPAVALLEGATGALGLETSLPPPPNSSINAESSAGQRASPDGGGLDAARVAESIASAGILQIDSSAPVLENILRTLQRLEAATTKSAEDISKVVSKLEELSTSVQNLQTDTTKKFEKVDKDISSLQATSATMVKDRMFLQRKIEQLENFNRRLNIRVLNFPKLSLTTPMDLFKIYLIEILKMPVESIPPSNKIYYLPKKLENSSPKELDLINLTGLLETSQEEIQYRGTLLVSFVFEQDLNMIMTIFFCFSQSLFLGEKIWIFPDVIKSTQERRKFFLTMREETIKIGATCLLSYPCKCFVKYQGTKYVYFVPEQLHSFLDEKKLIHS</sequence>
<evidence type="ECO:0000313" key="3">
    <source>
        <dbReference type="RefSeq" id="XP_033799303.1"/>
    </source>
</evidence>
<evidence type="ECO:0000313" key="4">
    <source>
        <dbReference type="RefSeq" id="XP_033799305.1"/>
    </source>
</evidence>
<dbReference type="KEGG" id="gsh:117359934"/>
<dbReference type="CTD" id="8624"/>
<reference evidence="3 4" key="1">
    <citation type="submission" date="2025-04" db="UniProtKB">
        <authorList>
            <consortium name="RefSeq"/>
        </authorList>
    </citation>
    <scope>IDENTIFICATION</scope>
</reference>
<dbReference type="AlphaFoldDB" id="A0A6P8QTS6"/>
<dbReference type="GeneID" id="117359934"/>
<feature type="compositionally biased region" description="Polar residues" evidence="1">
    <location>
        <begin position="67"/>
        <end position="77"/>
    </location>
</feature>
<dbReference type="Proteomes" id="UP000515159">
    <property type="component" value="Chromosome 4"/>
</dbReference>
<dbReference type="InterPro" id="IPR042566">
    <property type="entry name" value="L1_C"/>
</dbReference>
<protein>
    <submittedName>
        <fullName evidence="3 4">Proteasome assembly chaperone 1 isoform X1</fullName>
    </submittedName>
</protein>
<keyword evidence="3 4" id="KW-0647">Proteasome</keyword>
<gene>
    <name evidence="3 4" type="primary">PSMG1</name>
</gene>
<evidence type="ECO:0000256" key="1">
    <source>
        <dbReference type="SAM" id="MobiDB-lite"/>
    </source>
</evidence>
<name>A0A6P8QTS6_GEOSA</name>
<feature type="region of interest" description="Disordered" evidence="1">
    <location>
        <begin position="56"/>
        <end position="86"/>
    </location>
</feature>
<dbReference type="OrthoDB" id="10521929at2759"/>
<keyword evidence="2" id="KW-1185">Reference proteome</keyword>